<protein>
    <recommendedName>
        <fullName evidence="2">LRRK2 ARM repeat domain-containing protein</fullName>
    </recommendedName>
</protein>
<dbReference type="PANTHER" id="PTHR22895">
    <property type="entry name" value="ARMADILLO REPEAT-CONTAINING PROTEIN 6"/>
    <property type="match status" value="1"/>
</dbReference>
<evidence type="ECO:0000256" key="1">
    <source>
        <dbReference type="ARBA" id="ARBA00022737"/>
    </source>
</evidence>
<gene>
    <name evidence="3" type="ORF">HU200_002160</name>
</gene>
<dbReference type="PANTHER" id="PTHR22895:SF0">
    <property type="entry name" value="ARMADILLO REPEAT-CONTAINING PROTEIN 6"/>
    <property type="match status" value="1"/>
</dbReference>
<accession>A0A835FZZ6</accession>
<keyword evidence="4" id="KW-1185">Reference proteome</keyword>
<dbReference type="InterPro" id="IPR016024">
    <property type="entry name" value="ARM-type_fold"/>
</dbReference>
<evidence type="ECO:0000313" key="4">
    <source>
        <dbReference type="Proteomes" id="UP000636709"/>
    </source>
</evidence>
<dbReference type="InterPro" id="IPR011989">
    <property type="entry name" value="ARM-like"/>
</dbReference>
<dbReference type="InterPro" id="IPR056597">
    <property type="entry name" value="ARM_LRRK2"/>
</dbReference>
<dbReference type="OrthoDB" id="449062at2759"/>
<proteinExistence type="predicted"/>
<dbReference type="Pfam" id="PF23744">
    <property type="entry name" value="ARM_LRRK2"/>
    <property type="match status" value="1"/>
</dbReference>
<comment type="caution">
    <text evidence="3">The sequence shown here is derived from an EMBL/GenBank/DDBJ whole genome shotgun (WGS) entry which is preliminary data.</text>
</comment>
<reference evidence="3" key="1">
    <citation type="submission" date="2020-07" db="EMBL/GenBank/DDBJ databases">
        <title>Genome sequence and genetic diversity analysis of an under-domesticated orphan crop, white fonio (Digitaria exilis).</title>
        <authorList>
            <person name="Bennetzen J.L."/>
            <person name="Chen S."/>
            <person name="Ma X."/>
            <person name="Wang X."/>
            <person name="Yssel A.E.J."/>
            <person name="Chaluvadi S.R."/>
            <person name="Johnson M."/>
            <person name="Gangashetty P."/>
            <person name="Hamidou F."/>
            <person name="Sanogo M.D."/>
            <person name="Zwaenepoel A."/>
            <person name="Wallace J."/>
            <person name="Van De Peer Y."/>
            <person name="Van Deynze A."/>
        </authorList>
    </citation>
    <scope>NUCLEOTIDE SEQUENCE</scope>
    <source>
        <tissue evidence="3">Leaves</tissue>
    </source>
</reference>
<organism evidence="3 4">
    <name type="scientific">Digitaria exilis</name>
    <dbReference type="NCBI Taxonomy" id="1010633"/>
    <lineage>
        <taxon>Eukaryota</taxon>
        <taxon>Viridiplantae</taxon>
        <taxon>Streptophyta</taxon>
        <taxon>Embryophyta</taxon>
        <taxon>Tracheophyta</taxon>
        <taxon>Spermatophyta</taxon>
        <taxon>Magnoliopsida</taxon>
        <taxon>Liliopsida</taxon>
        <taxon>Poales</taxon>
        <taxon>Poaceae</taxon>
        <taxon>PACMAD clade</taxon>
        <taxon>Panicoideae</taxon>
        <taxon>Panicodae</taxon>
        <taxon>Paniceae</taxon>
        <taxon>Anthephorinae</taxon>
        <taxon>Digitaria</taxon>
    </lineage>
</organism>
<dbReference type="SMART" id="SM00185">
    <property type="entry name" value="ARM"/>
    <property type="match status" value="3"/>
</dbReference>
<dbReference type="AlphaFoldDB" id="A0A835FZZ6"/>
<sequence length="487" mass="52038">MAIAISQEAFDAMVRENMEDLGMDADEALADAVEVLSLQGADLSGNHQLLIRSAPFPILYLLHLNTSLLRAGIIKRVPGEAAAAEVSPVVRVLDELKASHSSSGGLRQDLDGLVSLIDELRDLCCSGDGSENTAIAVRNGGVEALVGLCASARIEQERLLASALKALSSMLRDVGSTEKFRQSEGPKIVMDILKGGSESSDLLDAGFSVVAAGSAGNEVVKESFMDLKVDELILHVMREKSKTNVQSLYDAIRVLLTPDDNRVVASQVYGYSRRFAEIGIAEVLVSALREKVAPSSLPSACAALKSIAVNDEICRSISENGGIDVLLQCIGEAGEQKNKVIARSCCSLLSKLAASDANKSVIIQQGGFDRFLKLTSRFSEDPSIIQEVMSMVTVLTLRSPENAARAMEAGYGTLAIQAMQRFPSSGQTQKQACLMIRNLVVRNPENRTILLNDGAEKLIRKAKGMHGSCKDAASSALRDLGLDNYNA</sequence>
<dbReference type="Gene3D" id="1.25.10.10">
    <property type="entry name" value="Leucine-rich Repeat Variant"/>
    <property type="match status" value="2"/>
</dbReference>
<dbReference type="InterPro" id="IPR000225">
    <property type="entry name" value="Armadillo"/>
</dbReference>
<evidence type="ECO:0000313" key="3">
    <source>
        <dbReference type="EMBL" id="KAF8779891.1"/>
    </source>
</evidence>
<dbReference type="EMBL" id="JACEFO010000153">
    <property type="protein sequence ID" value="KAF8779891.1"/>
    <property type="molecule type" value="Genomic_DNA"/>
</dbReference>
<dbReference type="Proteomes" id="UP000636709">
    <property type="component" value="Unassembled WGS sequence"/>
</dbReference>
<keyword evidence="1" id="KW-0677">Repeat</keyword>
<evidence type="ECO:0000259" key="2">
    <source>
        <dbReference type="Pfam" id="PF23744"/>
    </source>
</evidence>
<dbReference type="SUPFAM" id="SSF48371">
    <property type="entry name" value="ARM repeat"/>
    <property type="match status" value="1"/>
</dbReference>
<feature type="domain" description="LRRK2 ARM repeat" evidence="2">
    <location>
        <begin position="303"/>
        <end position="470"/>
    </location>
</feature>
<name>A0A835FZZ6_9POAL</name>